<keyword evidence="6" id="KW-0675">Receptor</keyword>
<reference evidence="9" key="3">
    <citation type="submission" date="2025-09" db="UniProtKB">
        <authorList>
            <consortium name="Ensembl"/>
        </authorList>
    </citation>
    <scope>IDENTIFICATION</scope>
</reference>
<keyword evidence="4" id="KW-1133">Transmembrane helix</keyword>
<evidence type="ECO:0000256" key="5">
    <source>
        <dbReference type="ARBA" id="ARBA00023136"/>
    </source>
</evidence>
<dbReference type="InterPro" id="IPR013783">
    <property type="entry name" value="Ig-like_fold"/>
</dbReference>
<keyword evidence="3" id="KW-0732">Signal</keyword>
<evidence type="ECO:0000313" key="10">
    <source>
        <dbReference type="Proteomes" id="UP000472263"/>
    </source>
</evidence>
<comment type="subcellular location">
    <subcellularLocation>
        <location evidence="1">Membrane</location>
        <topology evidence="1">Single-pass type I membrane protein</topology>
    </subcellularLocation>
</comment>
<name>A0A667X9R7_9TELE</name>
<dbReference type="PANTHER" id="PTHR23037">
    <property type="entry name" value="CYTOKINE RECEPTOR"/>
    <property type="match status" value="1"/>
</dbReference>
<evidence type="ECO:0000256" key="1">
    <source>
        <dbReference type="ARBA" id="ARBA00004479"/>
    </source>
</evidence>
<dbReference type="Gene3D" id="2.60.40.10">
    <property type="entry name" value="Immunoglobulins"/>
    <property type="match status" value="1"/>
</dbReference>
<evidence type="ECO:0000256" key="3">
    <source>
        <dbReference type="ARBA" id="ARBA00022729"/>
    </source>
</evidence>
<evidence type="ECO:0000313" key="9">
    <source>
        <dbReference type="Ensembl" id="ENSMMDP00005005631.1"/>
    </source>
</evidence>
<dbReference type="PROSITE" id="PS50853">
    <property type="entry name" value="FN3"/>
    <property type="match status" value="1"/>
</dbReference>
<dbReference type="GO" id="GO:0009897">
    <property type="term" value="C:external side of plasma membrane"/>
    <property type="evidence" value="ECO:0007669"/>
    <property type="project" value="TreeGrafter"/>
</dbReference>
<keyword evidence="10" id="KW-1185">Reference proteome</keyword>
<accession>A0A667X9R7</accession>
<protein>
    <recommendedName>
        <fullName evidence="8">Fibronectin type-III domain-containing protein</fullName>
    </recommendedName>
</protein>
<keyword evidence="7" id="KW-0325">Glycoprotein</keyword>
<evidence type="ECO:0000256" key="6">
    <source>
        <dbReference type="ARBA" id="ARBA00023170"/>
    </source>
</evidence>
<gene>
    <name evidence="9" type="primary">il21r.1</name>
</gene>
<dbReference type="CDD" id="cd00063">
    <property type="entry name" value="FN3"/>
    <property type="match status" value="1"/>
</dbReference>
<keyword evidence="5" id="KW-0472">Membrane</keyword>
<proteinExistence type="predicted"/>
<reference evidence="9" key="2">
    <citation type="submission" date="2025-08" db="UniProtKB">
        <authorList>
            <consortium name="Ensembl"/>
        </authorList>
    </citation>
    <scope>IDENTIFICATION</scope>
</reference>
<evidence type="ECO:0000256" key="2">
    <source>
        <dbReference type="ARBA" id="ARBA00022692"/>
    </source>
</evidence>
<dbReference type="InterPro" id="IPR036116">
    <property type="entry name" value="FN3_sf"/>
</dbReference>
<dbReference type="GeneTree" id="ENSGT00510000049239"/>
<dbReference type="AlphaFoldDB" id="A0A667X9R7"/>
<feature type="domain" description="Fibronectin type-III" evidence="8">
    <location>
        <begin position="137"/>
        <end position="239"/>
    </location>
</feature>
<organism evidence="9 10">
    <name type="scientific">Myripristis murdjan</name>
    <name type="common">pinecone soldierfish</name>
    <dbReference type="NCBI Taxonomy" id="586833"/>
    <lineage>
        <taxon>Eukaryota</taxon>
        <taxon>Metazoa</taxon>
        <taxon>Chordata</taxon>
        <taxon>Craniata</taxon>
        <taxon>Vertebrata</taxon>
        <taxon>Euteleostomi</taxon>
        <taxon>Actinopterygii</taxon>
        <taxon>Neopterygii</taxon>
        <taxon>Teleostei</taxon>
        <taxon>Neoteleostei</taxon>
        <taxon>Acanthomorphata</taxon>
        <taxon>Holocentriformes</taxon>
        <taxon>Holocentridae</taxon>
        <taxon>Myripristis</taxon>
    </lineage>
</organism>
<dbReference type="Ensembl" id="ENSMMDT00005005783.1">
    <property type="protein sequence ID" value="ENSMMDP00005005631.1"/>
    <property type="gene ID" value="ENSMMDG00005003131.1"/>
</dbReference>
<keyword evidence="2" id="KW-0812">Transmembrane</keyword>
<sequence length="507" mass="56351">MTLRARRRLSIVPLNTLRGAFNTLVSASNHIFLCAAVASLCSVTCTTDMKTSLNCSCSGSAPAIPLMLEAKCRDREITANGSCEITPSQSWCIMHPEKFDWVNTIGTNCSAGVNQEASPVKTDVSESSSWVLTEMVKPMEPFGVQVSSDDSTFNITWDMNNDLEEPLNYRVRIRESKDLSKDPVHSLLVNKNHVLIHHAVLQPHTNYTVDVQAILSPEAIFMGPWSEWSPSAEWQTKGPTGTLHMKSSIFLYMFWLKKFQLVPFIPRPDKFFEPLYRNYEGNFKNWVGPGFSEYDVLYAVSMKQPDILPWKTDKQSFRRAGHSSGHISISTVTLSGEEEFEVENASESSINTLQSYQDGESFSLYAGDNSECVGCGLGEPQASRMCGQGGVSAQDRNQRSSDLPVLNLDFQPRAIIIEPERVSLDSFVSNGQSEDGYPCVDLDTIDSGFGEPDCSSPVATECNTAERIDSDLFHEERNSNSNYVKQWMICSTLQEDPSTSANTLPKT</sequence>
<reference evidence="9" key="1">
    <citation type="submission" date="2019-06" db="EMBL/GenBank/DDBJ databases">
        <authorList>
            <consortium name="Wellcome Sanger Institute Data Sharing"/>
        </authorList>
    </citation>
    <scope>NUCLEOTIDE SEQUENCE [LARGE SCALE GENOMIC DNA]</scope>
</reference>
<dbReference type="Proteomes" id="UP000472263">
    <property type="component" value="Chromosome 16"/>
</dbReference>
<evidence type="ECO:0000259" key="8">
    <source>
        <dbReference type="PROSITE" id="PS50853"/>
    </source>
</evidence>
<dbReference type="InterPro" id="IPR003961">
    <property type="entry name" value="FN3_dom"/>
</dbReference>
<evidence type="ECO:0000256" key="7">
    <source>
        <dbReference type="ARBA" id="ARBA00023180"/>
    </source>
</evidence>
<dbReference type="SUPFAM" id="SSF49265">
    <property type="entry name" value="Fibronectin type III"/>
    <property type="match status" value="1"/>
</dbReference>
<evidence type="ECO:0000256" key="4">
    <source>
        <dbReference type="ARBA" id="ARBA00022989"/>
    </source>
</evidence>
<dbReference type="GO" id="GO:0004896">
    <property type="term" value="F:cytokine receptor activity"/>
    <property type="evidence" value="ECO:0007669"/>
    <property type="project" value="TreeGrafter"/>
</dbReference>
<dbReference type="PANTHER" id="PTHR23037:SF7">
    <property type="entry name" value="INTERLEUKIN-21 RECEPTOR"/>
    <property type="match status" value="1"/>
</dbReference>